<organism evidence="1 2">
    <name type="scientific">Cladorrhinum samala</name>
    <dbReference type="NCBI Taxonomy" id="585594"/>
    <lineage>
        <taxon>Eukaryota</taxon>
        <taxon>Fungi</taxon>
        <taxon>Dikarya</taxon>
        <taxon>Ascomycota</taxon>
        <taxon>Pezizomycotina</taxon>
        <taxon>Sordariomycetes</taxon>
        <taxon>Sordariomycetidae</taxon>
        <taxon>Sordariales</taxon>
        <taxon>Podosporaceae</taxon>
        <taxon>Cladorrhinum</taxon>
    </lineage>
</organism>
<name>A0AAV9HUP1_9PEZI</name>
<evidence type="ECO:0000313" key="1">
    <source>
        <dbReference type="EMBL" id="KAK4464620.1"/>
    </source>
</evidence>
<protein>
    <submittedName>
        <fullName evidence="1">Uncharacterized protein</fullName>
    </submittedName>
</protein>
<reference evidence="1" key="1">
    <citation type="journal article" date="2023" name="Mol. Phylogenet. Evol.">
        <title>Genome-scale phylogeny and comparative genomics of the fungal order Sordariales.</title>
        <authorList>
            <person name="Hensen N."/>
            <person name="Bonometti L."/>
            <person name="Westerberg I."/>
            <person name="Brannstrom I.O."/>
            <person name="Guillou S."/>
            <person name="Cros-Aarteil S."/>
            <person name="Calhoun S."/>
            <person name="Haridas S."/>
            <person name="Kuo A."/>
            <person name="Mondo S."/>
            <person name="Pangilinan J."/>
            <person name="Riley R."/>
            <person name="LaButti K."/>
            <person name="Andreopoulos B."/>
            <person name="Lipzen A."/>
            <person name="Chen C."/>
            <person name="Yan M."/>
            <person name="Daum C."/>
            <person name="Ng V."/>
            <person name="Clum A."/>
            <person name="Steindorff A."/>
            <person name="Ohm R.A."/>
            <person name="Martin F."/>
            <person name="Silar P."/>
            <person name="Natvig D.O."/>
            <person name="Lalanne C."/>
            <person name="Gautier V."/>
            <person name="Ament-Velasquez S.L."/>
            <person name="Kruys A."/>
            <person name="Hutchinson M.I."/>
            <person name="Powell A.J."/>
            <person name="Barry K."/>
            <person name="Miller A.N."/>
            <person name="Grigoriev I.V."/>
            <person name="Debuchy R."/>
            <person name="Gladieux P."/>
            <person name="Hiltunen Thoren M."/>
            <person name="Johannesson H."/>
        </authorList>
    </citation>
    <scope>NUCLEOTIDE SEQUENCE</scope>
    <source>
        <strain evidence="1">PSN324</strain>
    </source>
</reference>
<sequence length="234" mass="26225">MQALAPHRKRFWTRFEIHCILYDLTWGACPRDLTSLTVAGLFGLGAMVSAPLGRTNVVPDEPHTHKRTPMSWAAEMGQVTVDAVRLLVDHPGARVVQLLLDKTSVRADHADDTRELDTAVLGGHGLDPDVHDMFGISPLAWTVDGGYYRIVELFNCGKSAADSFTDRQRRPPDVDPVDLLEREHEVVVSRLLVASEHCTAEYLVIFAPSWARLDNDEWYRTVETMLVSTILHET</sequence>
<dbReference type="InterPro" id="IPR036770">
    <property type="entry name" value="Ankyrin_rpt-contain_sf"/>
</dbReference>
<dbReference type="AlphaFoldDB" id="A0AAV9HUP1"/>
<evidence type="ECO:0000313" key="2">
    <source>
        <dbReference type="Proteomes" id="UP001321749"/>
    </source>
</evidence>
<keyword evidence="2" id="KW-1185">Reference proteome</keyword>
<dbReference type="EMBL" id="MU864946">
    <property type="protein sequence ID" value="KAK4464620.1"/>
    <property type="molecule type" value="Genomic_DNA"/>
</dbReference>
<dbReference type="Gene3D" id="1.25.40.20">
    <property type="entry name" value="Ankyrin repeat-containing domain"/>
    <property type="match status" value="1"/>
</dbReference>
<comment type="caution">
    <text evidence="1">The sequence shown here is derived from an EMBL/GenBank/DDBJ whole genome shotgun (WGS) entry which is preliminary data.</text>
</comment>
<dbReference type="Proteomes" id="UP001321749">
    <property type="component" value="Unassembled WGS sequence"/>
</dbReference>
<reference evidence="1" key="2">
    <citation type="submission" date="2023-06" db="EMBL/GenBank/DDBJ databases">
        <authorList>
            <consortium name="Lawrence Berkeley National Laboratory"/>
            <person name="Mondo S.J."/>
            <person name="Hensen N."/>
            <person name="Bonometti L."/>
            <person name="Westerberg I."/>
            <person name="Brannstrom I.O."/>
            <person name="Guillou S."/>
            <person name="Cros-Aarteil S."/>
            <person name="Calhoun S."/>
            <person name="Haridas S."/>
            <person name="Kuo A."/>
            <person name="Pangilinan J."/>
            <person name="Riley R."/>
            <person name="Labutti K."/>
            <person name="Andreopoulos B."/>
            <person name="Lipzen A."/>
            <person name="Chen C."/>
            <person name="Yanf M."/>
            <person name="Daum C."/>
            <person name="Ng V."/>
            <person name="Clum A."/>
            <person name="Steindorff A."/>
            <person name="Ohm R."/>
            <person name="Martin F."/>
            <person name="Silar P."/>
            <person name="Natvig D."/>
            <person name="Lalanne C."/>
            <person name="Gautier V."/>
            <person name="Ament-Velasquez S.L."/>
            <person name="Kruys A."/>
            <person name="Hutchinson M.I."/>
            <person name="Powell A.J."/>
            <person name="Barry K."/>
            <person name="Miller A.N."/>
            <person name="Grigoriev I.V."/>
            <person name="Debuchy R."/>
            <person name="Gladieux P."/>
            <person name="Thoren M.H."/>
            <person name="Johannesson H."/>
        </authorList>
    </citation>
    <scope>NUCLEOTIDE SEQUENCE</scope>
    <source>
        <strain evidence="1">PSN324</strain>
    </source>
</reference>
<dbReference type="SUPFAM" id="SSF48403">
    <property type="entry name" value="Ankyrin repeat"/>
    <property type="match status" value="1"/>
</dbReference>
<gene>
    <name evidence="1" type="ORF">QBC42DRAFT_284171</name>
</gene>
<proteinExistence type="predicted"/>
<accession>A0AAV9HUP1</accession>